<sequence>MSERGAMLGLCTVELFLPNGHSLKEKRQILHSLKDRLRKLNVSVAEVGDQDLWQKALLGIACVSNERAHVTSVLDQALNVIRGVPTLEVLQSRIELL</sequence>
<name>A0AA86TB20_9BACT</name>
<evidence type="ECO:0000313" key="1">
    <source>
        <dbReference type="EMBL" id="CAI4033678.1"/>
    </source>
</evidence>
<proteinExistence type="predicted"/>
<dbReference type="InterPro" id="IPR007546">
    <property type="entry name" value="DUF503"/>
</dbReference>
<dbReference type="AlphaFoldDB" id="A0AA86TB20"/>
<dbReference type="Gene3D" id="3.30.70.1120">
    <property type="entry name" value="TT1725-like"/>
    <property type="match status" value="1"/>
</dbReference>
<reference evidence="1" key="1">
    <citation type="submission" date="2022-10" db="EMBL/GenBank/DDBJ databases">
        <authorList>
            <person name="Koch H."/>
        </authorList>
    </citation>
    <scope>NUCLEOTIDE SEQUENCE</scope>
    <source>
        <strain evidence="1">DNF</strain>
    </source>
</reference>
<dbReference type="Pfam" id="PF04456">
    <property type="entry name" value="DUF503"/>
    <property type="match status" value="1"/>
</dbReference>
<dbReference type="InterPro" id="IPR036746">
    <property type="entry name" value="TT1725-like_sf"/>
</dbReference>
<organism evidence="1 2">
    <name type="scientific">Nitrospira tepida</name>
    <dbReference type="NCBI Taxonomy" id="2973512"/>
    <lineage>
        <taxon>Bacteria</taxon>
        <taxon>Pseudomonadati</taxon>
        <taxon>Nitrospirota</taxon>
        <taxon>Nitrospiria</taxon>
        <taxon>Nitrospirales</taxon>
        <taxon>Nitrospiraceae</taxon>
        <taxon>Nitrospira</taxon>
    </lineage>
</organism>
<protein>
    <submittedName>
        <fullName evidence="1">YlxP-like protein</fullName>
    </submittedName>
</protein>
<dbReference type="Proteomes" id="UP001179121">
    <property type="component" value="Chromosome"/>
</dbReference>
<keyword evidence="2" id="KW-1185">Reference proteome</keyword>
<evidence type="ECO:0000313" key="2">
    <source>
        <dbReference type="Proteomes" id="UP001179121"/>
    </source>
</evidence>
<dbReference type="KEGG" id="nti:DNFV4_04120"/>
<accession>A0AA86TB20</accession>
<dbReference type="SUPFAM" id="SSF103007">
    <property type="entry name" value="Hypothetical protein TT1725"/>
    <property type="match status" value="1"/>
</dbReference>
<dbReference type="RefSeq" id="WP_289271090.1">
    <property type="nucleotide sequence ID" value="NZ_OX365700.1"/>
</dbReference>
<gene>
    <name evidence="1" type="ORF">DNFV4_04120</name>
</gene>
<dbReference type="PANTHER" id="PTHR36441">
    <property type="entry name" value="HYPOTHETICAL CYTOSOLIC PROTEIN"/>
    <property type="match status" value="1"/>
</dbReference>
<dbReference type="EMBL" id="OX365700">
    <property type="protein sequence ID" value="CAI4033678.1"/>
    <property type="molecule type" value="Genomic_DNA"/>
</dbReference>
<dbReference type="PANTHER" id="PTHR36441:SF1">
    <property type="entry name" value="DUF503 DOMAIN-CONTAINING PROTEIN"/>
    <property type="match status" value="1"/>
</dbReference>